<reference evidence="1 2" key="1">
    <citation type="submission" date="2018-06" db="EMBL/GenBank/DDBJ databases">
        <title>Bacteria isolated from soil of Wuhan.</title>
        <authorList>
            <person name="Xiang W."/>
            <person name="Huang C."/>
        </authorList>
    </citation>
    <scope>NUCLEOTIDE SEQUENCE [LARGE SCALE GENOMIC DNA]</scope>
    <source>
        <strain evidence="2">xwS4</strain>
    </source>
</reference>
<dbReference type="EMBL" id="QJRE01000114">
    <property type="protein sequence ID" value="NWL48395.1"/>
    <property type="molecule type" value="Genomic_DNA"/>
</dbReference>
<protein>
    <submittedName>
        <fullName evidence="1">Uncharacterized protein</fullName>
    </submittedName>
</protein>
<sequence length="62" mass="7662">MNAFREYRRRQKYRMCVIDEIHDQLGRATPFDEAKVRPSRKRYLLKLFKYKRRAQGISLSRN</sequence>
<comment type="caution">
    <text evidence="1">The sequence shown here is derived from an EMBL/GenBank/DDBJ whole genome shotgun (WGS) entry which is preliminary data.</text>
</comment>
<gene>
    <name evidence="1" type="ORF">DM819_21635</name>
</gene>
<accession>A0ABD6N3H8</accession>
<dbReference type="Proteomes" id="UP000704738">
    <property type="component" value="Unassembled WGS sequence"/>
</dbReference>
<dbReference type="AlphaFoldDB" id="A0ABD6N3H8"/>
<evidence type="ECO:0000313" key="2">
    <source>
        <dbReference type="Proteomes" id="UP000704738"/>
    </source>
</evidence>
<evidence type="ECO:0000313" key="1">
    <source>
        <dbReference type="EMBL" id="NWL48395.1"/>
    </source>
</evidence>
<proteinExistence type="predicted"/>
<name>A0ABD6N3H8_9PSED</name>
<organism evidence="1 2">
    <name type="scientific">Pseudomonas hunanensis</name>
    <dbReference type="NCBI Taxonomy" id="1247546"/>
    <lineage>
        <taxon>Bacteria</taxon>
        <taxon>Pseudomonadati</taxon>
        <taxon>Pseudomonadota</taxon>
        <taxon>Gammaproteobacteria</taxon>
        <taxon>Pseudomonadales</taxon>
        <taxon>Pseudomonadaceae</taxon>
        <taxon>Pseudomonas</taxon>
    </lineage>
</organism>